<feature type="transmembrane region" description="Helical" evidence="7">
    <location>
        <begin position="49"/>
        <end position="71"/>
    </location>
</feature>
<protein>
    <recommendedName>
        <fullName evidence="8">Ferlin C-terminal domain-containing protein</fullName>
    </recommendedName>
</protein>
<feature type="domain" description="Ferlin C-terminal" evidence="8">
    <location>
        <begin position="2"/>
        <end position="79"/>
    </location>
</feature>
<dbReference type="InterPro" id="IPR037721">
    <property type="entry name" value="Ferlin"/>
</dbReference>
<dbReference type="InterPro" id="IPR032362">
    <property type="entry name" value="Ferlin_C"/>
</dbReference>
<reference evidence="10" key="1">
    <citation type="submission" date="2024-04" db="EMBL/GenBank/DDBJ databases">
        <title>Salinicola lusitanus LLJ914,a marine bacterium isolated from the Okinawa Trough.</title>
        <authorList>
            <person name="Li J."/>
        </authorList>
    </citation>
    <scope>NUCLEOTIDE SEQUENCE [LARGE SCALE GENOMIC DNA]</scope>
</reference>
<gene>
    <name evidence="9" type="ORF">WMY93_018536</name>
</gene>
<dbReference type="Proteomes" id="UP001460270">
    <property type="component" value="Unassembled WGS sequence"/>
</dbReference>
<dbReference type="GO" id="GO:0016020">
    <property type="term" value="C:membrane"/>
    <property type="evidence" value="ECO:0007669"/>
    <property type="project" value="UniProtKB-SubCell"/>
</dbReference>
<evidence type="ECO:0000256" key="5">
    <source>
        <dbReference type="ARBA" id="ARBA00023136"/>
    </source>
</evidence>
<dbReference type="EMBL" id="JBBPFD010000013">
    <property type="protein sequence ID" value="KAK7901767.1"/>
    <property type="molecule type" value="Genomic_DNA"/>
</dbReference>
<dbReference type="GO" id="GO:0061025">
    <property type="term" value="P:membrane fusion"/>
    <property type="evidence" value="ECO:0007669"/>
    <property type="project" value="TreeGrafter"/>
</dbReference>
<feature type="compositionally biased region" description="Basic and acidic residues" evidence="6">
    <location>
        <begin position="1"/>
        <end position="13"/>
    </location>
</feature>
<evidence type="ECO:0000313" key="10">
    <source>
        <dbReference type="Proteomes" id="UP001460270"/>
    </source>
</evidence>
<evidence type="ECO:0000256" key="1">
    <source>
        <dbReference type="ARBA" id="ARBA00004370"/>
    </source>
</evidence>
<accession>A0AAW0NP03</accession>
<sequence>MEERPAGKGRDEPNMNPRLEPPKRPDTSFFWFTSPCKTMRFIVWRRFKWIIVIGVILFLVILFLGILFYSLPNYISMKIVKPSS</sequence>
<dbReference type="PANTHER" id="PTHR12546">
    <property type="entry name" value="FER-1-LIKE"/>
    <property type="match status" value="1"/>
</dbReference>
<evidence type="ECO:0000256" key="3">
    <source>
        <dbReference type="ARBA" id="ARBA00022737"/>
    </source>
</evidence>
<comment type="caution">
    <text evidence="9">The sequence shown here is derived from an EMBL/GenBank/DDBJ whole genome shotgun (WGS) entry which is preliminary data.</text>
</comment>
<organism evidence="9 10">
    <name type="scientific">Mugilogobius chulae</name>
    <name type="common">yellowstripe goby</name>
    <dbReference type="NCBI Taxonomy" id="88201"/>
    <lineage>
        <taxon>Eukaryota</taxon>
        <taxon>Metazoa</taxon>
        <taxon>Chordata</taxon>
        <taxon>Craniata</taxon>
        <taxon>Vertebrata</taxon>
        <taxon>Euteleostomi</taxon>
        <taxon>Actinopterygii</taxon>
        <taxon>Neopterygii</taxon>
        <taxon>Teleostei</taxon>
        <taxon>Neoteleostei</taxon>
        <taxon>Acanthomorphata</taxon>
        <taxon>Gobiaria</taxon>
        <taxon>Gobiiformes</taxon>
        <taxon>Gobioidei</taxon>
        <taxon>Gobiidae</taxon>
        <taxon>Gobionellinae</taxon>
        <taxon>Mugilogobius</taxon>
    </lineage>
</organism>
<keyword evidence="5 7" id="KW-0472">Membrane</keyword>
<dbReference type="PANTHER" id="PTHR12546:SF55">
    <property type="entry name" value="MYOFERLIN"/>
    <property type="match status" value="1"/>
</dbReference>
<keyword evidence="4 7" id="KW-1133">Transmembrane helix</keyword>
<keyword evidence="3" id="KW-0677">Repeat</keyword>
<dbReference type="AlphaFoldDB" id="A0AAW0NP03"/>
<dbReference type="Pfam" id="PF16165">
    <property type="entry name" value="Ferlin_C"/>
    <property type="match status" value="1"/>
</dbReference>
<feature type="region of interest" description="Disordered" evidence="6">
    <location>
        <begin position="1"/>
        <end position="26"/>
    </location>
</feature>
<keyword evidence="2 7" id="KW-0812">Transmembrane</keyword>
<evidence type="ECO:0000256" key="4">
    <source>
        <dbReference type="ARBA" id="ARBA00022989"/>
    </source>
</evidence>
<proteinExistence type="predicted"/>
<evidence type="ECO:0000259" key="8">
    <source>
        <dbReference type="Pfam" id="PF16165"/>
    </source>
</evidence>
<name>A0AAW0NP03_9GOBI</name>
<comment type="subcellular location">
    <subcellularLocation>
        <location evidence="1">Membrane</location>
    </subcellularLocation>
</comment>
<evidence type="ECO:0000256" key="2">
    <source>
        <dbReference type="ARBA" id="ARBA00022692"/>
    </source>
</evidence>
<evidence type="ECO:0000313" key="9">
    <source>
        <dbReference type="EMBL" id="KAK7901767.1"/>
    </source>
</evidence>
<keyword evidence="10" id="KW-1185">Reference proteome</keyword>
<evidence type="ECO:0000256" key="6">
    <source>
        <dbReference type="SAM" id="MobiDB-lite"/>
    </source>
</evidence>
<evidence type="ECO:0000256" key="7">
    <source>
        <dbReference type="SAM" id="Phobius"/>
    </source>
</evidence>
<dbReference type="GO" id="GO:0007009">
    <property type="term" value="P:plasma membrane organization"/>
    <property type="evidence" value="ECO:0007669"/>
    <property type="project" value="TreeGrafter"/>
</dbReference>